<dbReference type="AlphaFoldDB" id="A0A0V1D6J6"/>
<name>A0A0V1D6J6_TRIBR</name>
<proteinExistence type="predicted"/>
<accession>A0A0V1D6J6</accession>
<dbReference type="Proteomes" id="UP000054653">
    <property type="component" value="Unassembled WGS sequence"/>
</dbReference>
<sequence length="224" mass="26650">MIAAHSVLDFPKLVLPISRWLDHACQLYGNTQSIELCSSSICLTILEKDAILINKITNYSFHIPERRHFADNTVRNMLPTQPDLVNQLQELLHLHLGLKEENNEYNLTIHFKQSLYNLTVAWIWITHLLLLLNCWKWWNWCAWWYLNKTNHLSLMCNASSFILNIESEKTYITNFNPYKMCCMIDLIWCSSYNKHFFPIVRRRLSRKFHTRTTIHVDLFDGFSS</sequence>
<organism evidence="1 2">
    <name type="scientific">Trichinella britovi</name>
    <name type="common">Parasitic roundworm</name>
    <dbReference type="NCBI Taxonomy" id="45882"/>
    <lineage>
        <taxon>Eukaryota</taxon>
        <taxon>Metazoa</taxon>
        <taxon>Ecdysozoa</taxon>
        <taxon>Nematoda</taxon>
        <taxon>Enoplea</taxon>
        <taxon>Dorylaimia</taxon>
        <taxon>Trichinellida</taxon>
        <taxon>Trichinellidae</taxon>
        <taxon>Trichinella</taxon>
    </lineage>
</organism>
<evidence type="ECO:0000313" key="1">
    <source>
        <dbReference type="EMBL" id="KRY57150.1"/>
    </source>
</evidence>
<reference evidence="1 2" key="1">
    <citation type="submission" date="2015-01" db="EMBL/GenBank/DDBJ databases">
        <title>Evolution of Trichinella species and genotypes.</title>
        <authorList>
            <person name="Korhonen P.K."/>
            <person name="Edoardo P."/>
            <person name="Giuseppe L.R."/>
            <person name="Gasser R.B."/>
        </authorList>
    </citation>
    <scope>NUCLEOTIDE SEQUENCE [LARGE SCALE GENOMIC DNA]</scope>
    <source>
        <strain evidence="1">ISS120</strain>
    </source>
</reference>
<comment type="caution">
    <text evidence="1">The sequence shown here is derived from an EMBL/GenBank/DDBJ whole genome shotgun (WGS) entry which is preliminary data.</text>
</comment>
<evidence type="ECO:0000313" key="2">
    <source>
        <dbReference type="Proteomes" id="UP000054653"/>
    </source>
</evidence>
<protein>
    <submittedName>
        <fullName evidence="1">Uncharacterized protein</fullName>
    </submittedName>
</protein>
<gene>
    <name evidence="1" type="ORF">T03_4833</name>
</gene>
<keyword evidence="2" id="KW-1185">Reference proteome</keyword>
<dbReference type="EMBL" id="JYDI01000035">
    <property type="protein sequence ID" value="KRY57150.1"/>
    <property type="molecule type" value="Genomic_DNA"/>
</dbReference>